<feature type="domain" description="Prepilin type IV endopeptidase peptidase" evidence="7">
    <location>
        <begin position="9"/>
        <end position="112"/>
    </location>
</feature>
<dbReference type="PANTHER" id="PTHR36506">
    <property type="entry name" value="PREFLAGELLIN PEPTIDASE"/>
    <property type="match status" value="1"/>
</dbReference>
<dbReference type="InterPro" id="IPR052218">
    <property type="entry name" value="Preflagellin_Peptidase"/>
</dbReference>
<keyword evidence="8" id="KW-0378">Hydrolase</keyword>
<dbReference type="GO" id="GO:0006508">
    <property type="term" value="P:proteolysis"/>
    <property type="evidence" value="ECO:0007669"/>
    <property type="project" value="UniProtKB-KW"/>
</dbReference>
<dbReference type="Proteomes" id="UP000183900">
    <property type="component" value="Unassembled WGS sequence"/>
</dbReference>
<evidence type="ECO:0000256" key="5">
    <source>
        <dbReference type="ARBA" id="ARBA00023136"/>
    </source>
</evidence>
<keyword evidence="2" id="KW-1003">Cell membrane</keyword>
<evidence type="ECO:0000313" key="8">
    <source>
        <dbReference type="EMBL" id="CUA94166.1"/>
    </source>
</evidence>
<feature type="transmembrane region" description="Helical" evidence="6">
    <location>
        <begin position="57"/>
        <end position="77"/>
    </location>
</feature>
<dbReference type="RefSeq" id="WP_055454916.1">
    <property type="nucleotide sequence ID" value="NZ_CYHE01000003.1"/>
</dbReference>
<gene>
    <name evidence="8" type="ORF">Ga0061067_10366</name>
</gene>
<keyword evidence="5 6" id="KW-0472">Membrane</keyword>
<accession>A0A0K6HTK5</accession>
<keyword evidence="8" id="KW-0645">Protease</keyword>
<evidence type="ECO:0000259" key="7">
    <source>
        <dbReference type="Pfam" id="PF01478"/>
    </source>
</evidence>
<name>A0A0K6HTK5_9HYPH</name>
<evidence type="ECO:0000256" key="6">
    <source>
        <dbReference type="SAM" id="Phobius"/>
    </source>
</evidence>
<organism evidence="8 9">
    <name type="scientific">Pannonibacter indicus</name>
    <dbReference type="NCBI Taxonomy" id="466044"/>
    <lineage>
        <taxon>Bacteria</taxon>
        <taxon>Pseudomonadati</taxon>
        <taxon>Pseudomonadota</taxon>
        <taxon>Alphaproteobacteria</taxon>
        <taxon>Hyphomicrobiales</taxon>
        <taxon>Stappiaceae</taxon>
        <taxon>Pannonibacter</taxon>
    </lineage>
</organism>
<evidence type="ECO:0000256" key="1">
    <source>
        <dbReference type="ARBA" id="ARBA00004651"/>
    </source>
</evidence>
<dbReference type="AlphaFoldDB" id="A0A0K6HTK5"/>
<dbReference type="Gene3D" id="1.20.120.1220">
    <property type="match status" value="1"/>
</dbReference>
<evidence type="ECO:0000256" key="4">
    <source>
        <dbReference type="ARBA" id="ARBA00022989"/>
    </source>
</evidence>
<evidence type="ECO:0000256" key="2">
    <source>
        <dbReference type="ARBA" id="ARBA00022475"/>
    </source>
</evidence>
<keyword evidence="3 6" id="KW-0812">Transmembrane</keyword>
<dbReference type="OrthoDB" id="5329005at2"/>
<dbReference type="GO" id="GO:0004190">
    <property type="term" value="F:aspartic-type endopeptidase activity"/>
    <property type="evidence" value="ECO:0007669"/>
    <property type="project" value="InterPro"/>
</dbReference>
<dbReference type="Pfam" id="PF01478">
    <property type="entry name" value="Peptidase_A24"/>
    <property type="match status" value="1"/>
</dbReference>
<comment type="subcellular location">
    <subcellularLocation>
        <location evidence="1">Cell membrane</location>
        <topology evidence="1">Multi-pass membrane protein</topology>
    </subcellularLocation>
</comment>
<reference evidence="9" key="1">
    <citation type="submission" date="2015-08" db="EMBL/GenBank/DDBJ databases">
        <authorList>
            <person name="Varghese N."/>
        </authorList>
    </citation>
    <scope>NUCLEOTIDE SEQUENCE [LARGE SCALE GENOMIC DNA]</scope>
    <source>
        <strain evidence="9">DSM 23407</strain>
    </source>
</reference>
<feature type="transmembrane region" description="Helical" evidence="6">
    <location>
        <begin position="97"/>
        <end position="118"/>
    </location>
</feature>
<protein>
    <submittedName>
        <fullName evidence="8">Flp pilus assembly protein, protease CpaA</fullName>
    </submittedName>
</protein>
<keyword evidence="9" id="KW-1185">Reference proteome</keyword>
<dbReference type="PANTHER" id="PTHR36506:SF1">
    <property type="entry name" value="PREFLAGELLIN PEPTIDASE"/>
    <property type="match status" value="1"/>
</dbReference>
<dbReference type="GO" id="GO:0005886">
    <property type="term" value="C:plasma membrane"/>
    <property type="evidence" value="ECO:0007669"/>
    <property type="project" value="UniProtKB-SubCell"/>
</dbReference>
<feature type="transmembrane region" description="Helical" evidence="6">
    <location>
        <begin position="144"/>
        <end position="165"/>
    </location>
</feature>
<keyword evidence="4 6" id="KW-1133">Transmembrane helix</keyword>
<dbReference type="EMBL" id="CYHE01000003">
    <property type="protein sequence ID" value="CUA94166.1"/>
    <property type="molecule type" value="Genomic_DNA"/>
</dbReference>
<evidence type="ECO:0000313" key="9">
    <source>
        <dbReference type="Proteomes" id="UP000183900"/>
    </source>
</evidence>
<feature type="transmembrane region" description="Helical" evidence="6">
    <location>
        <begin position="30"/>
        <end position="50"/>
    </location>
</feature>
<evidence type="ECO:0000256" key="3">
    <source>
        <dbReference type="ARBA" id="ARBA00022692"/>
    </source>
</evidence>
<proteinExistence type="predicted"/>
<dbReference type="InterPro" id="IPR000045">
    <property type="entry name" value="Prepilin_IV_endopep_pep"/>
</dbReference>
<sequence>MIEAALLVVFPVLAAFAASSDLLTMTIPNRVSLLLAGAFCILAAATGMPVSVFGLHLAAGALVLSVCFAMFAMGWMGGGDAKFAAAAALWFGLGQSLTEFVLLTAIYGMVLTLGLLQLRQMPFVPEMLGRHDWSARLLDQKSGIPYGIALAAAALHVYPSSHWFILLGSWL</sequence>